<accession>A0A6M0RPR2</accession>
<dbReference type="EMBL" id="QXHD01000004">
    <property type="protein sequence ID" value="NEZ58237.1"/>
    <property type="molecule type" value="Genomic_DNA"/>
</dbReference>
<protein>
    <submittedName>
        <fullName evidence="1">Uncharacterized protein</fullName>
    </submittedName>
</protein>
<name>A0A6M0RPR2_9CYAN</name>
<organism evidence="1 2">
    <name type="scientific">Adonisia turfae CCMR0081</name>
    <dbReference type="NCBI Taxonomy" id="2292702"/>
    <lineage>
        <taxon>Bacteria</taxon>
        <taxon>Bacillati</taxon>
        <taxon>Cyanobacteriota</taxon>
        <taxon>Adonisia</taxon>
        <taxon>Adonisia turfae</taxon>
    </lineage>
</organism>
<reference evidence="1 2" key="1">
    <citation type="journal article" date="2020" name="Microb. Ecol.">
        <title>Ecogenomics of the Marine Benthic Filamentous Cyanobacterium Adonisia.</title>
        <authorList>
            <person name="Walter J.M."/>
            <person name="Coutinho F.H."/>
            <person name="Leomil L."/>
            <person name="Hargreaves P.I."/>
            <person name="Campeao M.E."/>
            <person name="Vieira V.V."/>
            <person name="Silva B.S."/>
            <person name="Fistarol G.O."/>
            <person name="Salomon P.S."/>
            <person name="Sawabe T."/>
            <person name="Mino S."/>
            <person name="Hosokawa M."/>
            <person name="Miyashita H."/>
            <person name="Maruyama F."/>
            <person name="van Verk M.C."/>
            <person name="Dutilh B.E."/>
            <person name="Thompson C.C."/>
            <person name="Thompson F.L."/>
        </authorList>
    </citation>
    <scope>NUCLEOTIDE SEQUENCE [LARGE SCALE GENOMIC DNA]</scope>
    <source>
        <strain evidence="1 2">CCMR0081</strain>
    </source>
</reference>
<gene>
    <name evidence="1" type="ORF">DXZ20_21850</name>
</gene>
<sequence>MSSQQFPISSVQALRRSLKQQLVLPACEHAPSAVVADEPEPDSLATLSNLFRKGGIVHAEGSTPNANGRWFISTADASTALKNLPGIALKSDYCLVTYLYRIRRANTNHGGAVTWAMANALSTTSHLEAALVLAGDHNTPPYPEGALHNYMNAITGNFTPSSFLIASVLQRELQEFGRCGRFYRWHYHRLIGTVPSQRDWQWRMDQPKTLTPRVHSLPNGKFAVEFYTCRIVSPIGIFRHIDRYAGNCYVAKSSNQAIAAAMQRTAKLV</sequence>
<comment type="caution">
    <text evidence="1">The sequence shown here is derived from an EMBL/GenBank/DDBJ whole genome shotgun (WGS) entry which is preliminary data.</text>
</comment>
<proteinExistence type="predicted"/>
<evidence type="ECO:0000313" key="1">
    <source>
        <dbReference type="EMBL" id="NEZ58237.1"/>
    </source>
</evidence>
<evidence type="ECO:0000313" key="2">
    <source>
        <dbReference type="Proteomes" id="UP000481033"/>
    </source>
</evidence>
<dbReference type="Proteomes" id="UP000481033">
    <property type="component" value="Unassembled WGS sequence"/>
</dbReference>
<dbReference type="RefSeq" id="WP_163700674.1">
    <property type="nucleotide sequence ID" value="NZ_QXHD01000004.1"/>
</dbReference>
<dbReference type="AlphaFoldDB" id="A0A6M0RPR2"/>
<keyword evidence="2" id="KW-1185">Reference proteome</keyword>